<dbReference type="OrthoDB" id="9803119at2"/>
<dbReference type="InterPro" id="IPR042211">
    <property type="entry name" value="CRISPR-assoc_Cas1_N"/>
</dbReference>
<dbReference type="RefSeq" id="WP_011813427.1">
    <property type="nucleotide sequence ID" value="NC_008789.1"/>
</dbReference>
<keyword evidence="1 10" id="KW-0540">Nuclease</keyword>
<comment type="subunit">
    <text evidence="9 10">Homodimer, forms a heterotetramer with a Cas2 homodimer.</text>
</comment>
<dbReference type="GO" id="GO:0046872">
    <property type="term" value="F:metal ion binding"/>
    <property type="evidence" value="ECO:0007669"/>
    <property type="project" value="UniProtKB-UniRule"/>
</dbReference>
<sequence>MGTLYIDRRRTRLELAHKALTIREPEAQPRSVPLSLIDRLIVIGQVELSSGVLTTLAESGVSLVFMPSRGQRRSAFLRSEGHGDAVRRLGQYRLIHLEAERQAWARRLVRLRLAGQQRLLASALYRRPDQRQPLTAAHREIEAAQATVRREAPAGEQLRGQEGTAAAAFFRGYGALFAEALGFSGRNRRPPRDPVNAVLSLGYTLAHGDALRAVTAAGLDPAIGVLHEPAWGRDSLACDLTEIARARVERLTWELFASETLQRTDFTNSTEGVRLGKAARQTFFGCWERHAGLHRRWQRRAAQALAAECAHHGAQTIPEA</sequence>
<keyword evidence="6 10" id="KW-0051">Antiviral defense</keyword>
<dbReference type="HAMAP" id="MF_01470">
    <property type="entry name" value="Cas1"/>
    <property type="match status" value="1"/>
</dbReference>
<keyword evidence="3 10" id="KW-0255">Endonuclease</keyword>
<organism evidence="11 12">
    <name type="scientific">Halorhodospira halophila (strain DSM 244 / SL1)</name>
    <name type="common">Ectothiorhodospira halophila (strain DSM 244 / SL1)</name>
    <dbReference type="NCBI Taxonomy" id="349124"/>
    <lineage>
        <taxon>Bacteria</taxon>
        <taxon>Pseudomonadati</taxon>
        <taxon>Pseudomonadota</taxon>
        <taxon>Gammaproteobacteria</taxon>
        <taxon>Chromatiales</taxon>
        <taxon>Ectothiorhodospiraceae</taxon>
        <taxon>Halorhodospira</taxon>
    </lineage>
</organism>
<keyword evidence="12" id="KW-1185">Reference proteome</keyword>
<dbReference type="NCBIfam" id="TIGR00287">
    <property type="entry name" value="cas1"/>
    <property type="match status" value="1"/>
</dbReference>
<evidence type="ECO:0000256" key="2">
    <source>
        <dbReference type="ARBA" id="ARBA00022723"/>
    </source>
</evidence>
<keyword evidence="8 10" id="KW-0464">Manganese</keyword>
<reference evidence="11 12" key="2">
    <citation type="journal article" date="2013" name="Stand. Genomic Sci.">
        <title>Complete genome sequence of Halorhodospira halophila SL1.</title>
        <authorList>
            <person name="Challacombe J.F."/>
            <person name="Majid S."/>
            <person name="Deole R."/>
            <person name="Brettin T.S."/>
            <person name="Bruce D."/>
            <person name="Delano S.F."/>
            <person name="Detter J.C."/>
            <person name="Gleasner C.D."/>
            <person name="Han C.S."/>
            <person name="Misra M."/>
            <person name="Reitenga K.G."/>
            <person name="Mikhailova N."/>
            <person name="Woyke T."/>
            <person name="Pitluck S."/>
            <person name="Nolan M."/>
            <person name="Land M.L."/>
            <person name="Saunders E."/>
            <person name="Tapia R."/>
            <person name="Lapidus A."/>
            <person name="Ivanova N."/>
            <person name="Hoff W.D."/>
        </authorList>
    </citation>
    <scope>NUCLEOTIDE SEQUENCE [LARGE SCALE GENOMIC DNA]</scope>
    <source>
        <strain evidence="12">DSM 244 / SL1</strain>
    </source>
</reference>
<feature type="binding site" evidence="10">
    <location>
        <position position="162"/>
    </location>
    <ligand>
        <name>Mn(2+)</name>
        <dbReference type="ChEBI" id="CHEBI:29035"/>
    </ligand>
</feature>
<comment type="function">
    <text evidence="10">CRISPR (clustered regularly interspaced short palindromic repeat), is an adaptive immune system that provides protection against mobile genetic elements (viruses, transposable elements and conjugative plasmids). CRISPR clusters contain spacers, sequences complementary to antecedent mobile elements, and target invading nucleic acids. CRISPR clusters are transcribed and processed into CRISPR RNA (crRNA). Acts as a dsDNA endonuclease. Involved in the integration of spacer DNA into the CRISPR cassette.</text>
</comment>
<keyword evidence="5 10" id="KW-0460">Magnesium</keyword>
<evidence type="ECO:0000256" key="9">
    <source>
        <dbReference type="ARBA" id="ARBA00038592"/>
    </source>
</evidence>
<dbReference type="GO" id="GO:0043571">
    <property type="term" value="P:maintenance of CRISPR repeat elements"/>
    <property type="evidence" value="ECO:0007669"/>
    <property type="project" value="UniProtKB-UniRule"/>
</dbReference>
<evidence type="ECO:0000256" key="10">
    <source>
        <dbReference type="HAMAP-Rule" id="MF_01470"/>
    </source>
</evidence>
<keyword evidence="4 10" id="KW-0378">Hydrolase</keyword>
<protein>
    <recommendedName>
        <fullName evidence="10">CRISPR-associated endonuclease Cas1</fullName>
        <ecNumber evidence="10">3.1.-.-</ecNumber>
    </recommendedName>
</protein>
<evidence type="ECO:0000256" key="6">
    <source>
        <dbReference type="ARBA" id="ARBA00023118"/>
    </source>
</evidence>
<evidence type="ECO:0000256" key="4">
    <source>
        <dbReference type="ARBA" id="ARBA00022801"/>
    </source>
</evidence>
<dbReference type="PANTHER" id="PTHR34353">
    <property type="entry name" value="CRISPR-ASSOCIATED ENDONUCLEASE CAS1 1"/>
    <property type="match status" value="1"/>
</dbReference>
<name>A1WUP2_HALHL</name>
<dbReference type="KEGG" id="hha:Hhal_0619"/>
<dbReference type="STRING" id="349124.Hhal_0619"/>
<keyword evidence="7 10" id="KW-0238">DNA-binding</keyword>
<evidence type="ECO:0000256" key="5">
    <source>
        <dbReference type="ARBA" id="ARBA00022842"/>
    </source>
</evidence>
<dbReference type="eggNOG" id="COG1518">
    <property type="taxonomic scope" value="Bacteria"/>
</dbReference>
<dbReference type="GO" id="GO:0003677">
    <property type="term" value="F:DNA binding"/>
    <property type="evidence" value="ECO:0007669"/>
    <property type="project" value="UniProtKB-KW"/>
</dbReference>
<dbReference type="Gene3D" id="3.100.10.20">
    <property type="entry name" value="CRISPR-associated endonuclease Cas1, N-terminal domain"/>
    <property type="match status" value="1"/>
</dbReference>
<evidence type="ECO:0000256" key="7">
    <source>
        <dbReference type="ARBA" id="ARBA00023125"/>
    </source>
</evidence>
<dbReference type="Pfam" id="PF01867">
    <property type="entry name" value="Cas_Cas1"/>
    <property type="match status" value="1"/>
</dbReference>
<feature type="binding site" evidence="10">
    <location>
        <position position="242"/>
    </location>
    <ligand>
        <name>Mn(2+)</name>
        <dbReference type="ChEBI" id="CHEBI:29035"/>
    </ligand>
</feature>
<evidence type="ECO:0000256" key="1">
    <source>
        <dbReference type="ARBA" id="ARBA00022722"/>
    </source>
</evidence>
<comment type="similarity">
    <text evidence="10">Belongs to the CRISPR-associated endonuclease Cas1 family.</text>
</comment>
<evidence type="ECO:0000256" key="3">
    <source>
        <dbReference type="ARBA" id="ARBA00022759"/>
    </source>
</evidence>
<dbReference type="GO" id="GO:0051607">
    <property type="term" value="P:defense response to virus"/>
    <property type="evidence" value="ECO:0007669"/>
    <property type="project" value="UniProtKB-UniRule"/>
</dbReference>
<accession>A1WUP2</accession>
<dbReference type="InterPro" id="IPR002729">
    <property type="entry name" value="CRISPR-assoc_Cas1"/>
</dbReference>
<dbReference type="Gene3D" id="1.20.120.920">
    <property type="entry name" value="CRISPR-associated endonuclease Cas1, C-terminal domain"/>
    <property type="match status" value="1"/>
</dbReference>
<keyword evidence="2 10" id="KW-0479">Metal-binding</keyword>
<feature type="binding site" evidence="10">
    <location>
        <position position="227"/>
    </location>
    <ligand>
        <name>Mn(2+)</name>
        <dbReference type="ChEBI" id="CHEBI:29035"/>
    </ligand>
</feature>
<proteinExistence type="inferred from homology"/>
<reference evidence="12" key="1">
    <citation type="submission" date="2006-12" db="EMBL/GenBank/DDBJ databases">
        <title>Complete sequence of Halorhodospira halophila SL1.</title>
        <authorList>
            <consortium name="US DOE Joint Genome Institute"/>
            <person name="Copeland A."/>
            <person name="Lucas S."/>
            <person name="Lapidus A."/>
            <person name="Barry K."/>
            <person name="Detter J.C."/>
            <person name="Glavina del Rio T."/>
            <person name="Hammon N."/>
            <person name="Israni S."/>
            <person name="Dalin E."/>
            <person name="Tice H."/>
            <person name="Pitluck S."/>
            <person name="Saunders E."/>
            <person name="Brettin T."/>
            <person name="Bruce D."/>
            <person name="Han C."/>
            <person name="Tapia R."/>
            <person name="Schmutz J."/>
            <person name="Larimer F."/>
            <person name="Land M."/>
            <person name="Hauser L."/>
            <person name="Kyrpides N."/>
            <person name="Mikhailova N."/>
            <person name="Hoff W."/>
            <person name="Richardson P."/>
        </authorList>
    </citation>
    <scope>NUCLEOTIDE SEQUENCE [LARGE SCALE GENOMIC DNA]</scope>
    <source>
        <strain evidence="12">DSM 244 / SL1</strain>
    </source>
</reference>
<dbReference type="Proteomes" id="UP000000647">
    <property type="component" value="Chromosome"/>
</dbReference>
<dbReference type="CDD" id="cd09634">
    <property type="entry name" value="Cas1_I-II-III"/>
    <property type="match status" value="1"/>
</dbReference>
<dbReference type="PANTHER" id="PTHR34353:SF2">
    <property type="entry name" value="CRISPR-ASSOCIATED ENDONUCLEASE CAS1 1"/>
    <property type="match status" value="1"/>
</dbReference>
<evidence type="ECO:0000313" key="12">
    <source>
        <dbReference type="Proteomes" id="UP000000647"/>
    </source>
</evidence>
<dbReference type="InterPro" id="IPR042206">
    <property type="entry name" value="CRISPR-assoc_Cas1_C"/>
</dbReference>
<dbReference type="AlphaFoldDB" id="A1WUP2"/>
<dbReference type="GO" id="GO:0004519">
    <property type="term" value="F:endonuclease activity"/>
    <property type="evidence" value="ECO:0007669"/>
    <property type="project" value="UniProtKB-UniRule"/>
</dbReference>
<gene>
    <name evidence="10" type="primary">cas1</name>
    <name evidence="11" type="ordered locus">Hhal_0619</name>
</gene>
<dbReference type="EC" id="3.1.-.-" evidence="10"/>
<dbReference type="GO" id="GO:0016787">
    <property type="term" value="F:hydrolase activity"/>
    <property type="evidence" value="ECO:0007669"/>
    <property type="project" value="UniProtKB-KW"/>
</dbReference>
<dbReference type="HOGENOM" id="CLU_052779_1_1_6"/>
<evidence type="ECO:0000256" key="8">
    <source>
        <dbReference type="ARBA" id="ARBA00023211"/>
    </source>
</evidence>
<comment type="cofactor">
    <cofactor evidence="10">
        <name>Mg(2+)</name>
        <dbReference type="ChEBI" id="CHEBI:18420"/>
    </cofactor>
    <cofactor evidence="10">
        <name>Mn(2+)</name>
        <dbReference type="ChEBI" id="CHEBI:29035"/>
    </cofactor>
</comment>
<dbReference type="InterPro" id="IPR050646">
    <property type="entry name" value="Cas1"/>
</dbReference>
<dbReference type="EMBL" id="CP000544">
    <property type="protein sequence ID" value="ABM61404.1"/>
    <property type="molecule type" value="Genomic_DNA"/>
</dbReference>
<evidence type="ECO:0000313" key="11">
    <source>
        <dbReference type="EMBL" id="ABM61404.1"/>
    </source>
</evidence>